<keyword evidence="8" id="KW-1185">Reference proteome</keyword>
<feature type="domain" description="HTH marR-type" evidence="6">
    <location>
        <begin position="15"/>
        <end position="143"/>
    </location>
</feature>
<organism evidence="7 8">
    <name type="scientific">Croceicoccus mobilis</name>
    <dbReference type="NCBI Taxonomy" id="1703339"/>
    <lineage>
        <taxon>Bacteria</taxon>
        <taxon>Pseudomonadati</taxon>
        <taxon>Pseudomonadota</taxon>
        <taxon>Alphaproteobacteria</taxon>
        <taxon>Sphingomonadales</taxon>
        <taxon>Erythrobacteraceae</taxon>
        <taxon>Croceicoccus</taxon>
    </lineage>
</organism>
<dbReference type="InterPro" id="IPR039422">
    <property type="entry name" value="MarR/SlyA-like"/>
</dbReference>
<dbReference type="PROSITE" id="PS50995">
    <property type="entry name" value="HTH_MARR_2"/>
    <property type="match status" value="1"/>
</dbReference>
<reference evidence="7" key="2">
    <citation type="submission" date="2020-09" db="EMBL/GenBank/DDBJ databases">
        <authorList>
            <person name="Sun Q."/>
            <person name="Zhou Y."/>
        </authorList>
    </citation>
    <scope>NUCLEOTIDE SEQUENCE</scope>
    <source>
        <strain evidence="7">CGMCC 1.15360</strain>
    </source>
</reference>
<dbReference type="FunFam" id="1.10.10.10:FF:000163">
    <property type="entry name" value="MarR family transcriptional regulator"/>
    <property type="match status" value="1"/>
</dbReference>
<dbReference type="PANTHER" id="PTHR33164">
    <property type="entry name" value="TRANSCRIPTIONAL REGULATOR, MARR FAMILY"/>
    <property type="match status" value="1"/>
</dbReference>
<comment type="subcellular location">
    <subcellularLocation>
        <location evidence="1">Cytoplasm</location>
    </subcellularLocation>
</comment>
<dbReference type="GO" id="GO:0003677">
    <property type="term" value="F:DNA binding"/>
    <property type="evidence" value="ECO:0007669"/>
    <property type="project" value="UniProtKB-KW"/>
</dbReference>
<keyword evidence="4" id="KW-0238">DNA-binding</keyword>
<keyword evidence="3" id="KW-0805">Transcription regulation</keyword>
<dbReference type="Gene3D" id="1.10.10.10">
    <property type="entry name" value="Winged helix-like DNA-binding domain superfamily/Winged helix DNA-binding domain"/>
    <property type="match status" value="1"/>
</dbReference>
<evidence type="ECO:0000259" key="6">
    <source>
        <dbReference type="PROSITE" id="PS50995"/>
    </source>
</evidence>
<dbReference type="InterPro" id="IPR036388">
    <property type="entry name" value="WH-like_DNA-bd_sf"/>
</dbReference>
<dbReference type="PANTHER" id="PTHR33164:SF5">
    <property type="entry name" value="ORGANIC HYDROPEROXIDE RESISTANCE TRANSCRIPTIONAL REGULATOR"/>
    <property type="match status" value="1"/>
</dbReference>
<dbReference type="InterPro" id="IPR036390">
    <property type="entry name" value="WH_DNA-bd_sf"/>
</dbReference>
<evidence type="ECO:0000313" key="7">
    <source>
        <dbReference type="EMBL" id="GGD75069.1"/>
    </source>
</evidence>
<evidence type="ECO:0000313" key="8">
    <source>
        <dbReference type="Proteomes" id="UP000612349"/>
    </source>
</evidence>
<comment type="caution">
    <text evidence="7">The sequence shown here is derived from an EMBL/GenBank/DDBJ whole genome shotgun (WGS) entry which is preliminary data.</text>
</comment>
<accession>A0A917DWE0</accession>
<evidence type="ECO:0000256" key="4">
    <source>
        <dbReference type="ARBA" id="ARBA00023125"/>
    </source>
</evidence>
<dbReference type="SMART" id="SM00347">
    <property type="entry name" value="HTH_MARR"/>
    <property type="match status" value="1"/>
</dbReference>
<evidence type="ECO:0000256" key="1">
    <source>
        <dbReference type="ARBA" id="ARBA00004496"/>
    </source>
</evidence>
<evidence type="ECO:0000256" key="2">
    <source>
        <dbReference type="ARBA" id="ARBA00022490"/>
    </source>
</evidence>
<dbReference type="EMBL" id="BMIP01000006">
    <property type="protein sequence ID" value="GGD75069.1"/>
    <property type="molecule type" value="Genomic_DNA"/>
</dbReference>
<dbReference type="GO" id="GO:0003700">
    <property type="term" value="F:DNA-binding transcription factor activity"/>
    <property type="evidence" value="ECO:0007669"/>
    <property type="project" value="InterPro"/>
</dbReference>
<sequence length="166" mass="18410">MLVADRSEDDPLLLDRQVCFPLYAATNLLTRLYGPILSGLGLTYPQYLVMLVLWEEDLQTVGALGARLYLDSGTLTPLLKRMEKAGLVRRERDQNDERRVLVSLTPAGRNLRARALQVPEVLANGYPAGELENLRLTVSEMVTELARHRVGKLSDQALPADKAGKA</sequence>
<name>A0A917DWE0_9SPHN</name>
<protein>
    <recommendedName>
        <fullName evidence="6">HTH marR-type domain-containing protein</fullName>
    </recommendedName>
</protein>
<dbReference type="InterPro" id="IPR055166">
    <property type="entry name" value="Transc_reg_Sar_Rot_HTH"/>
</dbReference>
<dbReference type="GO" id="GO:0005737">
    <property type="term" value="C:cytoplasm"/>
    <property type="evidence" value="ECO:0007669"/>
    <property type="project" value="UniProtKB-SubCell"/>
</dbReference>
<dbReference type="GO" id="GO:0006950">
    <property type="term" value="P:response to stress"/>
    <property type="evidence" value="ECO:0007669"/>
    <property type="project" value="TreeGrafter"/>
</dbReference>
<dbReference type="Proteomes" id="UP000612349">
    <property type="component" value="Unassembled WGS sequence"/>
</dbReference>
<dbReference type="InterPro" id="IPR000835">
    <property type="entry name" value="HTH_MarR-typ"/>
</dbReference>
<evidence type="ECO:0000256" key="5">
    <source>
        <dbReference type="ARBA" id="ARBA00023163"/>
    </source>
</evidence>
<dbReference type="AlphaFoldDB" id="A0A917DWE0"/>
<keyword evidence="5" id="KW-0804">Transcription</keyword>
<dbReference type="Pfam" id="PF22381">
    <property type="entry name" value="Staph_reg_Sar_Rot"/>
    <property type="match status" value="1"/>
</dbReference>
<keyword evidence="2" id="KW-0963">Cytoplasm</keyword>
<dbReference type="SUPFAM" id="SSF46785">
    <property type="entry name" value="Winged helix' DNA-binding domain"/>
    <property type="match status" value="1"/>
</dbReference>
<dbReference type="OrthoDB" id="9806864at2"/>
<gene>
    <name evidence="7" type="ORF">GCM10010990_25870</name>
</gene>
<evidence type="ECO:0000256" key="3">
    <source>
        <dbReference type="ARBA" id="ARBA00023015"/>
    </source>
</evidence>
<reference evidence="7" key="1">
    <citation type="journal article" date="2014" name="Int. J. Syst. Evol. Microbiol.">
        <title>Complete genome sequence of Corynebacterium casei LMG S-19264T (=DSM 44701T), isolated from a smear-ripened cheese.</title>
        <authorList>
            <consortium name="US DOE Joint Genome Institute (JGI-PGF)"/>
            <person name="Walter F."/>
            <person name="Albersmeier A."/>
            <person name="Kalinowski J."/>
            <person name="Ruckert C."/>
        </authorList>
    </citation>
    <scope>NUCLEOTIDE SEQUENCE</scope>
    <source>
        <strain evidence="7">CGMCC 1.15360</strain>
    </source>
</reference>
<dbReference type="RefSeq" id="WP_066769819.1">
    <property type="nucleotide sequence ID" value="NZ_BMIP01000006.1"/>
</dbReference>
<proteinExistence type="predicted"/>